<proteinExistence type="predicted"/>
<evidence type="ECO:0000313" key="1">
    <source>
        <dbReference type="EMBL" id="KFD52254.1"/>
    </source>
</evidence>
<dbReference type="AlphaFoldDB" id="A0A085NB69"/>
<accession>A0A085NB69</accession>
<organism evidence="2">
    <name type="scientific">Trichuris suis</name>
    <name type="common">pig whipworm</name>
    <dbReference type="NCBI Taxonomy" id="68888"/>
    <lineage>
        <taxon>Eukaryota</taxon>
        <taxon>Metazoa</taxon>
        <taxon>Ecdysozoa</taxon>
        <taxon>Nematoda</taxon>
        <taxon>Enoplea</taxon>
        <taxon>Dorylaimia</taxon>
        <taxon>Trichinellida</taxon>
        <taxon>Trichuridae</taxon>
        <taxon>Trichuris</taxon>
    </lineage>
</organism>
<name>A0A085NB69_9BILA</name>
<keyword evidence="3" id="KW-1185">Reference proteome</keyword>
<protein>
    <submittedName>
        <fullName evidence="2">Uncharacterized protein</fullName>
    </submittedName>
</protein>
<dbReference type="EMBL" id="KL367521">
    <property type="protein sequence ID" value="KFD66715.1"/>
    <property type="molecule type" value="Genomic_DNA"/>
</dbReference>
<gene>
    <name evidence="1" type="ORF">M513_06817</name>
    <name evidence="2" type="ORF">M514_06817</name>
</gene>
<reference evidence="2 3" key="1">
    <citation type="journal article" date="2014" name="Nat. Genet.">
        <title>Genome and transcriptome of the porcine whipworm Trichuris suis.</title>
        <authorList>
            <person name="Jex A.R."/>
            <person name="Nejsum P."/>
            <person name="Schwarz E.M."/>
            <person name="Hu L."/>
            <person name="Young N.D."/>
            <person name="Hall R.S."/>
            <person name="Korhonen P.K."/>
            <person name="Liao S."/>
            <person name="Thamsborg S."/>
            <person name="Xia J."/>
            <person name="Xu P."/>
            <person name="Wang S."/>
            <person name="Scheerlinck J.P."/>
            <person name="Hofmann A."/>
            <person name="Sternberg P.W."/>
            <person name="Wang J."/>
            <person name="Gasser R.B."/>
        </authorList>
    </citation>
    <scope>NUCLEOTIDE SEQUENCE [LARGE SCALE GENOMIC DNA]</scope>
    <source>
        <strain evidence="2">DCEP-RM93F</strain>
        <strain evidence="1">DCEP-RM93M</strain>
    </source>
</reference>
<dbReference type="EMBL" id="KL363229">
    <property type="protein sequence ID" value="KFD52254.1"/>
    <property type="molecule type" value="Genomic_DNA"/>
</dbReference>
<sequence>MDLPAKRESKSEMVPDEFTKELSKLCQSESALHVLTILTEQAKPERHQWEVDWSLIGKKQLLHPHYSGFEFQKTDRHRLLSTSRADQSSKRRAEIK</sequence>
<dbReference type="Proteomes" id="UP000030758">
    <property type="component" value="Unassembled WGS sequence"/>
</dbReference>
<dbReference type="Proteomes" id="UP000030764">
    <property type="component" value="Unassembled WGS sequence"/>
</dbReference>
<evidence type="ECO:0000313" key="3">
    <source>
        <dbReference type="Proteomes" id="UP000030764"/>
    </source>
</evidence>
<evidence type="ECO:0000313" key="2">
    <source>
        <dbReference type="EMBL" id="KFD66715.1"/>
    </source>
</evidence>